<dbReference type="Proteomes" id="UP000746584">
    <property type="component" value="Unassembled WGS sequence"/>
</dbReference>
<protein>
    <submittedName>
        <fullName evidence="3">Death-on-curing family protein</fullName>
    </submittedName>
</protein>
<dbReference type="InterPro" id="IPR053737">
    <property type="entry name" value="Type_II_TA_Toxin"/>
</dbReference>
<dbReference type="GO" id="GO:0016301">
    <property type="term" value="F:kinase activity"/>
    <property type="evidence" value="ECO:0007669"/>
    <property type="project" value="InterPro"/>
</dbReference>
<evidence type="ECO:0000313" key="2">
    <source>
        <dbReference type="EMBL" id="GGL07937.1"/>
    </source>
</evidence>
<dbReference type="NCBIfam" id="TIGR01550">
    <property type="entry name" value="DOC_P1"/>
    <property type="match status" value="1"/>
</dbReference>
<name>A0A8H9KZT0_9MICO</name>
<dbReference type="Gene3D" id="1.20.120.1870">
    <property type="entry name" value="Fic/DOC protein, Fido domain"/>
    <property type="match status" value="1"/>
</dbReference>
<reference evidence="2" key="2">
    <citation type="submission" date="2020-09" db="EMBL/GenBank/DDBJ databases">
        <authorList>
            <person name="Sun Q."/>
            <person name="Ohkuma M."/>
        </authorList>
    </citation>
    <scope>NUCLEOTIDE SEQUENCE</scope>
    <source>
        <strain evidence="2">JCM 1480</strain>
    </source>
</reference>
<gene>
    <name evidence="2" type="ORF">GCM10009769_27660</name>
    <name evidence="3" type="ORF">JOE58_002595</name>
</gene>
<dbReference type="InterPro" id="IPR006440">
    <property type="entry name" value="Doc"/>
</dbReference>
<dbReference type="PANTHER" id="PTHR39426">
    <property type="entry name" value="HOMOLOGY TO DEATH-ON-CURING PROTEIN OF PHAGE P1"/>
    <property type="match status" value="1"/>
</dbReference>
<dbReference type="RefSeq" id="WP_175328943.1">
    <property type="nucleotide sequence ID" value="NZ_BMOI01000013.1"/>
</dbReference>
<keyword evidence="5" id="KW-1185">Reference proteome</keyword>
<dbReference type="Proteomes" id="UP000648535">
    <property type="component" value="Unassembled WGS sequence"/>
</dbReference>
<dbReference type="SUPFAM" id="SSF140931">
    <property type="entry name" value="Fic-like"/>
    <property type="match status" value="1"/>
</dbReference>
<organism evidence="2 4">
    <name type="scientific">Curtobacterium luteum</name>
    <dbReference type="NCBI Taxonomy" id="33881"/>
    <lineage>
        <taxon>Bacteria</taxon>
        <taxon>Bacillati</taxon>
        <taxon>Actinomycetota</taxon>
        <taxon>Actinomycetes</taxon>
        <taxon>Micrococcales</taxon>
        <taxon>Microbacteriaceae</taxon>
        <taxon>Curtobacterium</taxon>
    </lineage>
</organism>
<proteinExistence type="predicted"/>
<sequence length="399" mass="44590">MAKRTTTPAELAARLHTDVDDVLLMLWDADLNYPRGPHSIIRAQDVAVAERCCGLAAARERLLVAFWERHFDFDRAQFQDYASTLGIHIGPDARRLPKGALAKLDRATTTKSPALSSRDGAVAKAQTPFVWQERGNRRDALTYLSADDIFEIHMSIADDFADSPDPISPAGVRDQALLESAAARPEAGLGDIRKYPTVQMAAAALMHSVVHNHAFFNGNKRTGLVSMLSFLDANGFVLTTNEEELFRWTIRVAKHGLNHENYAGDLADIEVQAMTGWLVEHSRLIDHTNRIITAGQLQKRLTLMGCEVQQSGTKIRITRSVSTSYARWRKVKARTLGYSIPYGGEGRQVSRANLRELRRNLQLTEEHGYDSAAFFGTDKTPTDDFISRYRKTLNRLAKV</sequence>
<dbReference type="AlphaFoldDB" id="A0A8H9KZT0"/>
<feature type="domain" description="Fido" evidence="1">
    <location>
        <begin position="144"/>
        <end position="280"/>
    </location>
</feature>
<evidence type="ECO:0000313" key="3">
    <source>
        <dbReference type="EMBL" id="MBM7803344.1"/>
    </source>
</evidence>
<dbReference type="PANTHER" id="PTHR39426:SF1">
    <property type="entry name" value="HOMOLOGY TO DEATH-ON-CURING PROTEIN OF PHAGE P1"/>
    <property type="match status" value="1"/>
</dbReference>
<reference evidence="2" key="1">
    <citation type="journal article" date="2014" name="Int. J. Syst. Evol. Microbiol.">
        <title>Complete genome sequence of Corynebacterium casei LMG S-19264T (=DSM 44701T), isolated from a smear-ripened cheese.</title>
        <authorList>
            <consortium name="US DOE Joint Genome Institute (JGI-PGF)"/>
            <person name="Walter F."/>
            <person name="Albersmeier A."/>
            <person name="Kalinowski J."/>
            <person name="Ruckert C."/>
        </authorList>
    </citation>
    <scope>NUCLEOTIDE SEQUENCE</scope>
    <source>
        <strain evidence="2">JCM 1480</strain>
    </source>
</reference>
<dbReference type="InterPro" id="IPR003812">
    <property type="entry name" value="Fido"/>
</dbReference>
<dbReference type="Pfam" id="PF02661">
    <property type="entry name" value="Fic"/>
    <property type="match status" value="1"/>
</dbReference>
<reference evidence="3 5" key="3">
    <citation type="submission" date="2021-01" db="EMBL/GenBank/DDBJ databases">
        <title>Sequencing the genomes of 1000 actinobacteria strains.</title>
        <authorList>
            <person name="Klenk H.-P."/>
        </authorList>
    </citation>
    <scope>NUCLEOTIDE SEQUENCE [LARGE SCALE GENOMIC DNA]</scope>
    <source>
        <strain evidence="3 5">DSM 20542</strain>
    </source>
</reference>
<accession>A0A8H9KZT0</accession>
<comment type="caution">
    <text evidence="2">The sequence shown here is derived from an EMBL/GenBank/DDBJ whole genome shotgun (WGS) entry which is preliminary data.</text>
</comment>
<dbReference type="InterPro" id="IPR036597">
    <property type="entry name" value="Fido-like_dom_sf"/>
</dbReference>
<evidence type="ECO:0000313" key="4">
    <source>
        <dbReference type="Proteomes" id="UP000648535"/>
    </source>
</evidence>
<dbReference type="EMBL" id="JAFBCG010000001">
    <property type="protein sequence ID" value="MBM7803344.1"/>
    <property type="molecule type" value="Genomic_DNA"/>
</dbReference>
<evidence type="ECO:0000313" key="5">
    <source>
        <dbReference type="Proteomes" id="UP000746584"/>
    </source>
</evidence>
<dbReference type="EMBL" id="BMOI01000013">
    <property type="protein sequence ID" value="GGL07937.1"/>
    <property type="molecule type" value="Genomic_DNA"/>
</dbReference>
<evidence type="ECO:0000259" key="1">
    <source>
        <dbReference type="PROSITE" id="PS51459"/>
    </source>
</evidence>
<dbReference type="PROSITE" id="PS51459">
    <property type="entry name" value="FIDO"/>
    <property type="match status" value="1"/>
</dbReference>